<dbReference type="EMBL" id="QVLV01000012">
    <property type="protein sequence ID" value="RGE58279.1"/>
    <property type="molecule type" value="Genomic_DNA"/>
</dbReference>
<dbReference type="Proteomes" id="UP000260812">
    <property type="component" value="Unassembled WGS sequence"/>
</dbReference>
<name>A0A3E3I1D5_9FIRM</name>
<dbReference type="GeneID" id="97988609"/>
<evidence type="ECO:0000313" key="3">
    <source>
        <dbReference type="Proteomes" id="UP000260812"/>
    </source>
</evidence>
<feature type="transmembrane region" description="Helical" evidence="1">
    <location>
        <begin position="52"/>
        <end position="69"/>
    </location>
</feature>
<reference evidence="2" key="1">
    <citation type="submission" date="2018-08" db="EMBL/GenBank/DDBJ databases">
        <title>A genome reference for cultivated species of the human gut microbiota.</title>
        <authorList>
            <person name="Zou Y."/>
            <person name="Xue W."/>
            <person name="Luo G."/>
        </authorList>
    </citation>
    <scope>NUCLEOTIDE SEQUENCE [LARGE SCALE GENOMIC DNA]</scope>
    <source>
        <strain evidence="2">TF05-5AC</strain>
    </source>
</reference>
<feature type="transmembrane region" description="Helical" evidence="1">
    <location>
        <begin position="128"/>
        <end position="148"/>
    </location>
</feature>
<evidence type="ECO:0000313" key="2">
    <source>
        <dbReference type="EMBL" id="RGE58279.1"/>
    </source>
</evidence>
<feature type="transmembrane region" description="Helical" evidence="1">
    <location>
        <begin position="102"/>
        <end position="122"/>
    </location>
</feature>
<feature type="transmembrane region" description="Helical" evidence="1">
    <location>
        <begin position="20"/>
        <end position="40"/>
    </location>
</feature>
<keyword evidence="1" id="KW-0472">Membrane</keyword>
<organism evidence="2 3">
    <name type="scientific">Eisenbergiella massiliensis</name>
    <dbReference type="NCBI Taxonomy" id="1720294"/>
    <lineage>
        <taxon>Bacteria</taxon>
        <taxon>Bacillati</taxon>
        <taxon>Bacillota</taxon>
        <taxon>Clostridia</taxon>
        <taxon>Lachnospirales</taxon>
        <taxon>Lachnospiraceae</taxon>
        <taxon>Eisenbergiella</taxon>
    </lineage>
</organism>
<evidence type="ECO:0000256" key="1">
    <source>
        <dbReference type="SAM" id="Phobius"/>
    </source>
</evidence>
<keyword evidence="1" id="KW-0812">Transmembrane</keyword>
<keyword evidence="1" id="KW-1133">Transmembrane helix</keyword>
<evidence type="ECO:0008006" key="4">
    <source>
        <dbReference type="Google" id="ProtNLM"/>
    </source>
</evidence>
<comment type="caution">
    <text evidence="2">The sequence shown here is derived from an EMBL/GenBank/DDBJ whole genome shotgun (WGS) entry which is preliminary data.</text>
</comment>
<accession>A0A3E3I1D5</accession>
<protein>
    <recommendedName>
        <fullName evidence="4">DUF2178 domain-containing protein</fullName>
    </recommendedName>
</protein>
<gene>
    <name evidence="2" type="ORF">DXC51_17460</name>
</gene>
<dbReference type="RefSeq" id="WP_117545042.1">
    <property type="nucleotide sequence ID" value="NZ_JBKUNB010000030.1"/>
</dbReference>
<dbReference type="AlphaFoldDB" id="A0A3E3I1D5"/>
<sequence>MRNCKKLSYTDKIKWRIRILWMVLAAMLVYMVTVAELGGGDSRIMTGLAKQFSSFVFFGGLIYVAYRIVRNKKLLKNRMLLKEHLRMEQDERNQYLHDKSGGIIVDILLLSLLFITVTAALFNMAAFYTAITILGLTVVLKAAAYFFFSRR</sequence>
<proteinExistence type="predicted"/>
<keyword evidence="3" id="KW-1185">Reference proteome</keyword>